<reference evidence="2 3" key="1">
    <citation type="journal article" date="2016" name="Sci. Rep.">
        <title>The Dendrobium catenatum Lindl. genome sequence provides insights into polysaccharide synthase, floral development and adaptive evolution.</title>
        <authorList>
            <person name="Zhang G.Q."/>
            <person name="Xu Q."/>
            <person name="Bian C."/>
            <person name="Tsai W.C."/>
            <person name="Yeh C.M."/>
            <person name="Liu K.W."/>
            <person name="Yoshida K."/>
            <person name="Zhang L.S."/>
            <person name="Chang S.B."/>
            <person name="Chen F."/>
            <person name="Shi Y."/>
            <person name="Su Y.Y."/>
            <person name="Zhang Y.Q."/>
            <person name="Chen L.J."/>
            <person name="Yin Y."/>
            <person name="Lin M."/>
            <person name="Huang H."/>
            <person name="Deng H."/>
            <person name="Wang Z.W."/>
            <person name="Zhu S.L."/>
            <person name="Zhao X."/>
            <person name="Deng C."/>
            <person name="Niu S.C."/>
            <person name="Huang J."/>
            <person name="Wang M."/>
            <person name="Liu G.H."/>
            <person name="Yang H.J."/>
            <person name="Xiao X.J."/>
            <person name="Hsiao Y.Y."/>
            <person name="Wu W.L."/>
            <person name="Chen Y.Y."/>
            <person name="Mitsuda N."/>
            <person name="Ohme-Takagi M."/>
            <person name="Luo Y.B."/>
            <person name="Van de Peer Y."/>
            <person name="Liu Z.J."/>
        </authorList>
    </citation>
    <scope>NUCLEOTIDE SEQUENCE [LARGE SCALE GENOMIC DNA]</scope>
    <source>
        <tissue evidence="2">The whole plant</tissue>
    </source>
</reference>
<dbReference type="AlphaFoldDB" id="A0A2I0XHY6"/>
<gene>
    <name evidence="2" type="ORF">MA16_Dca018064</name>
</gene>
<evidence type="ECO:0000313" key="3">
    <source>
        <dbReference type="Proteomes" id="UP000233837"/>
    </source>
</evidence>
<organism evidence="2 3">
    <name type="scientific">Dendrobium catenatum</name>
    <dbReference type="NCBI Taxonomy" id="906689"/>
    <lineage>
        <taxon>Eukaryota</taxon>
        <taxon>Viridiplantae</taxon>
        <taxon>Streptophyta</taxon>
        <taxon>Embryophyta</taxon>
        <taxon>Tracheophyta</taxon>
        <taxon>Spermatophyta</taxon>
        <taxon>Magnoliopsida</taxon>
        <taxon>Liliopsida</taxon>
        <taxon>Asparagales</taxon>
        <taxon>Orchidaceae</taxon>
        <taxon>Epidendroideae</taxon>
        <taxon>Malaxideae</taxon>
        <taxon>Dendrobiinae</taxon>
        <taxon>Dendrobium</taxon>
    </lineage>
</organism>
<dbReference type="Proteomes" id="UP000233837">
    <property type="component" value="Unassembled WGS sequence"/>
</dbReference>
<accession>A0A2I0XHY6</accession>
<sequence length="91" mass="9698">MLGGGLGATGGCWKRGRGSAGGLRSGRGNWPATNFLAGLQGRRQERSGEGILGLGNRMKTVEKNLEFPNLVHLFFKISKGDCNNVGTHKEN</sequence>
<feature type="region of interest" description="Disordered" evidence="1">
    <location>
        <begin position="1"/>
        <end position="27"/>
    </location>
</feature>
<reference evidence="2 3" key="2">
    <citation type="journal article" date="2017" name="Nature">
        <title>The Apostasia genome and the evolution of orchids.</title>
        <authorList>
            <person name="Zhang G.Q."/>
            <person name="Liu K.W."/>
            <person name="Li Z."/>
            <person name="Lohaus R."/>
            <person name="Hsiao Y.Y."/>
            <person name="Niu S.C."/>
            <person name="Wang J.Y."/>
            <person name="Lin Y.C."/>
            <person name="Xu Q."/>
            <person name="Chen L.J."/>
            <person name="Yoshida K."/>
            <person name="Fujiwara S."/>
            <person name="Wang Z.W."/>
            <person name="Zhang Y.Q."/>
            <person name="Mitsuda N."/>
            <person name="Wang M."/>
            <person name="Liu G.H."/>
            <person name="Pecoraro L."/>
            <person name="Huang H.X."/>
            <person name="Xiao X.J."/>
            <person name="Lin M."/>
            <person name="Wu X.Y."/>
            <person name="Wu W.L."/>
            <person name="Chen Y.Y."/>
            <person name="Chang S.B."/>
            <person name="Sakamoto S."/>
            <person name="Ohme-Takagi M."/>
            <person name="Yagi M."/>
            <person name="Zeng S.J."/>
            <person name="Shen C.Y."/>
            <person name="Yeh C.M."/>
            <person name="Luo Y.B."/>
            <person name="Tsai W.C."/>
            <person name="Van de Peer Y."/>
            <person name="Liu Z.J."/>
        </authorList>
    </citation>
    <scope>NUCLEOTIDE SEQUENCE [LARGE SCALE GENOMIC DNA]</scope>
    <source>
        <tissue evidence="2">The whole plant</tissue>
    </source>
</reference>
<feature type="compositionally biased region" description="Gly residues" evidence="1">
    <location>
        <begin position="1"/>
        <end position="10"/>
    </location>
</feature>
<proteinExistence type="predicted"/>
<protein>
    <submittedName>
        <fullName evidence="2">Uncharacterized protein</fullName>
    </submittedName>
</protein>
<evidence type="ECO:0000256" key="1">
    <source>
        <dbReference type="SAM" id="MobiDB-lite"/>
    </source>
</evidence>
<name>A0A2I0XHY6_9ASPA</name>
<keyword evidence="3" id="KW-1185">Reference proteome</keyword>
<dbReference type="EMBL" id="KZ501872">
    <property type="protein sequence ID" value="PKU87533.1"/>
    <property type="molecule type" value="Genomic_DNA"/>
</dbReference>
<evidence type="ECO:0000313" key="2">
    <source>
        <dbReference type="EMBL" id="PKU87533.1"/>
    </source>
</evidence>